<dbReference type="Pfam" id="PF13432">
    <property type="entry name" value="TPR_16"/>
    <property type="match status" value="1"/>
</dbReference>
<dbReference type="InterPro" id="IPR019734">
    <property type="entry name" value="TPR_rpt"/>
</dbReference>
<name>A0A5N5G2T3_9ROSA</name>
<dbReference type="Gene3D" id="1.25.40.10">
    <property type="entry name" value="Tetratricopeptide repeat domain"/>
    <property type="match status" value="1"/>
</dbReference>
<dbReference type="SUPFAM" id="SSF48452">
    <property type="entry name" value="TPR-like"/>
    <property type="match status" value="1"/>
</dbReference>
<dbReference type="Proteomes" id="UP000327157">
    <property type="component" value="Chromosome 14"/>
</dbReference>
<comment type="caution">
    <text evidence="2">The sequence shown here is derived from an EMBL/GenBank/DDBJ whole genome shotgun (WGS) entry which is preliminary data.</text>
</comment>
<feature type="repeat" description="TPR" evidence="1">
    <location>
        <begin position="44"/>
        <end position="77"/>
    </location>
</feature>
<keyword evidence="3" id="KW-1185">Reference proteome</keyword>
<dbReference type="AlphaFoldDB" id="A0A5N5G2T3"/>
<dbReference type="EMBL" id="SMOL01000553">
    <property type="protein sequence ID" value="KAB2607702.1"/>
    <property type="molecule type" value="Genomic_DNA"/>
</dbReference>
<dbReference type="PROSITE" id="PS50005">
    <property type="entry name" value="TPR"/>
    <property type="match status" value="2"/>
</dbReference>
<organism evidence="2 3">
    <name type="scientific">Pyrus ussuriensis x Pyrus communis</name>
    <dbReference type="NCBI Taxonomy" id="2448454"/>
    <lineage>
        <taxon>Eukaryota</taxon>
        <taxon>Viridiplantae</taxon>
        <taxon>Streptophyta</taxon>
        <taxon>Embryophyta</taxon>
        <taxon>Tracheophyta</taxon>
        <taxon>Spermatophyta</taxon>
        <taxon>Magnoliopsida</taxon>
        <taxon>eudicotyledons</taxon>
        <taxon>Gunneridae</taxon>
        <taxon>Pentapetalae</taxon>
        <taxon>rosids</taxon>
        <taxon>fabids</taxon>
        <taxon>Rosales</taxon>
        <taxon>Rosaceae</taxon>
        <taxon>Amygdaloideae</taxon>
        <taxon>Maleae</taxon>
        <taxon>Pyrus</taxon>
    </lineage>
</organism>
<keyword evidence="1" id="KW-0802">TPR repeat</keyword>
<dbReference type="SMART" id="SM00028">
    <property type="entry name" value="TPR"/>
    <property type="match status" value="2"/>
</dbReference>
<evidence type="ECO:0000313" key="2">
    <source>
        <dbReference type="EMBL" id="KAB2607702.1"/>
    </source>
</evidence>
<dbReference type="InterPro" id="IPR011990">
    <property type="entry name" value="TPR-like_helical_dom_sf"/>
</dbReference>
<reference evidence="2 3" key="3">
    <citation type="submission" date="2019-11" db="EMBL/GenBank/DDBJ databases">
        <title>A de novo genome assembly of a pear dwarfing rootstock.</title>
        <authorList>
            <person name="Wang F."/>
            <person name="Wang J."/>
            <person name="Li S."/>
            <person name="Zhang Y."/>
            <person name="Fang M."/>
            <person name="Ma L."/>
            <person name="Zhao Y."/>
            <person name="Jiang S."/>
        </authorList>
    </citation>
    <scope>NUCLEOTIDE SEQUENCE [LARGE SCALE GENOMIC DNA]</scope>
    <source>
        <strain evidence="2">S2</strain>
        <tissue evidence="2">Leaf</tissue>
    </source>
</reference>
<gene>
    <name evidence="2" type="ORF">D8674_010870</name>
</gene>
<accession>A0A5N5G2T3</accession>
<evidence type="ECO:0000256" key="1">
    <source>
        <dbReference type="PROSITE-ProRule" id="PRU00339"/>
    </source>
</evidence>
<reference evidence="2 3" key="1">
    <citation type="submission" date="2019-09" db="EMBL/GenBank/DDBJ databases">
        <authorList>
            <person name="Ou C."/>
        </authorList>
    </citation>
    <scope>NUCLEOTIDE SEQUENCE [LARGE SCALE GENOMIC DNA]</scope>
    <source>
        <strain evidence="2">S2</strain>
        <tissue evidence="2">Leaf</tissue>
    </source>
</reference>
<feature type="repeat" description="TPR" evidence="1">
    <location>
        <begin position="10"/>
        <end position="43"/>
    </location>
</feature>
<proteinExistence type="predicted"/>
<sequence length="110" mass="12550">MLRDLSLSTSWVYNALGVSYVREGKLAKGITQFETAVKPHPGYVTAWNYLGDAYEKGKDFKAALNAFEEVLLFDQNNKAAIPRRKALMEQVKMYRDVPVKTKERSSDSMR</sequence>
<evidence type="ECO:0000313" key="3">
    <source>
        <dbReference type="Proteomes" id="UP000327157"/>
    </source>
</evidence>
<dbReference type="OrthoDB" id="10006023at2759"/>
<protein>
    <submittedName>
        <fullName evidence="2">Uncharacterized protein</fullName>
    </submittedName>
</protein>
<reference evidence="3" key="2">
    <citation type="submission" date="2019-10" db="EMBL/GenBank/DDBJ databases">
        <title>A de novo genome assembly of a pear dwarfing rootstock.</title>
        <authorList>
            <person name="Wang F."/>
            <person name="Wang J."/>
            <person name="Li S."/>
            <person name="Zhang Y."/>
            <person name="Fang M."/>
            <person name="Ma L."/>
            <person name="Zhao Y."/>
            <person name="Jiang S."/>
        </authorList>
    </citation>
    <scope>NUCLEOTIDE SEQUENCE [LARGE SCALE GENOMIC DNA]</scope>
</reference>